<dbReference type="Gene3D" id="3.40.50.1400">
    <property type="match status" value="2"/>
</dbReference>
<dbReference type="CDD" id="cd00419">
    <property type="entry name" value="Ferrochelatase_C"/>
    <property type="match status" value="1"/>
</dbReference>
<evidence type="ECO:0000256" key="5">
    <source>
        <dbReference type="ARBA" id="ARBA00023244"/>
    </source>
</evidence>
<comment type="catalytic activity">
    <reaction evidence="6">
        <text>Fe-coproporphyrin III + 2 H(+) = coproporphyrin III + Fe(2+)</text>
        <dbReference type="Rhea" id="RHEA:49572"/>
        <dbReference type="ChEBI" id="CHEBI:15378"/>
        <dbReference type="ChEBI" id="CHEBI:29033"/>
        <dbReference type="ChEBI" id="CHEBI:68438"/>
        <dbReference type="ChEBI" id="CHEBI:131725"/>
        <dbReference type="EC" id="4.99.1.9"/>
    </reaction>
    <physiologicalReaction direction="right-to-left" evidence="6">
        <dbReference type="Rhea" id="RHEA:49574"/>
    </physiologicalReaction>
</comment>
<keyword evidence="7" id="KW-0963">Cytoplasm</keyword>
<dbReference type="GO" id="GO:0006783">
    <property type="term" value="P:heme biosynthetic process"/>
    <property type="evidence" value="ECO:0007669"/>
    <property type="project" value="UniProtKB-UniRule"/>
</dbReference>
<evidence type="ECO:0000256" key="4">
    <source>
        <dbReference type="ARBA" id="ARBA00023239"/>
    </source>
</evidence>
<dbReference type="InterPro" id="IPR033659">
    <property type="entry name" value="Ferrochelatase_N"/>
</dbReference>
<evidence type="ECO:0000313" key="10">
    <source>
        <dbReference type="Proteomes" id="UP000610456"/>
    </source>
</evidence>
<keyword evidence="5 7" id="KW-0627">Porphyrin biosynthesis</keyword>
<dbReference type="GO" id="GO:0004325">
    <property type="term" value="F:ferrochelatase activity"/>
    <property type="evidence" value="ECO:0007669"/>
    <property type="project" value="UniProtKB-UniRule"/>
</dbReference>
<evidence type="ECO:0000256" key="6">
    <source>
        <dbReference type="ARBA" id="ARBA00024536"/>
    </source>
</evidence>
<keyword evidence="4 7" id="KW-0456">Lyase</keyword>
<dbReference type="CDD" id="cd03411">
    <property type="entry name" value="Ferrochelatase_N"/>
    <property type="match status" value="1"/>
</dbReference>
<organism evidence="9 10">
    <name type="scientific">Salinimicrobium marinum</name>
    <dbReference type="NCBI Taxonomy" id="680283"/>
    <lineage>
        <taxon>Bacteria</taxon>
        <taxon>Pseudomonadati</taxon>
        <taxon>Bacteroidota</taxon>
        <taxon>Flavobacteriia</taxon>
        <taxon>Flavobacteriales</taxon>
        <taxon>Flavobacteriaceae</taxon>
        <taxon>Salinimicrobium</taxon>
    </lineage>
</organism>
<evidence type="ECO:0000256" key="7">
    <source>
        <dbReference type="HAMAP-Rule" id="MF_00323"/>
    </source>
</evidence>
<dbReference type="PANTHER" id="PTHR11108">
    <property type="entry name" value="FERROCHELATASE"/>
    <property type="match status" value="1"/>
</dbReference>
<dbReference type="EMBL" id="BMXB01000014">
    <property type="protein sequence ID" value="GHA45603.1"/>
    <property type="molecule type" value="Genomic_DNA"/>
</dbReference>
<dbReference type="GO" id="GO:0005737">
    <property type="term" value="C:cytoplasm"/>
    <property type="evidence" value="ECO:0007669"/>
    <property type="project" value="UniProtKB-SubCell"/>
</dbReference>
<keyword evidence="3 7" id="KW-0350">Heme biosynthesis</keyword>
<dbReference type="InterPro" id="IPR001015">
    <property type="entry name" value="Ferrochelatase"/>
</dbReference>
<gene>
    <name evidence="7 9" type="primary">hemH</name>
    <name evidence="9" type="ORF">GCM10007103_28340</name>
</gene>
<evidence type="ECO:0000256" key="2">
    <source>
        <dbReference type="ARBA" id="ARBA00023004"/>
    </source>
</evidence>
<dbReference type="HAMAP" id="MF_00323">
    <property type="entry name" value="Ferrochelatase"/>
    <property type="match status" value="1"/>
</dbReference>
<evidence type="ECO:0000256" key="8">
    <source>
        <dbReference type="RuleBase" id="RU004185"/>
    </source>
</evidence>
<dbReference type="GO" id="GO:0046872">
    <property type="term" value="F:metal ion binding"/>
    <property type="evidence" value="ECO:0007669"/>
    <property type="project" value="UniProtKB-KW"/>
</dbReference>
<sequence>MSKGVLLVNLGSPDSTDPNDVKKYLDEFLMDERVIDVPFWARSLIVRGIILNTRPKKSAEAYEKIWWEEGSPLIVLSERLQEKVNELTSVPVALAMRYGKPSIKSGLQELHDQGVDEVLLFPLYPQFAMATTETIVVLAEELRKKDFPNMEFTTVPAFYNHPDYIRVLANSISEKLKGVDYEHILFSYHGVPKRHIRKSDITKSHCKIDGSCCQTPSPAHQFCYRHQCYETTRLVAEYLELKKETYTVTFQSRLGFDPWLQPPTDRTIERMGINGTKNLAVVTPAFVSDCLETLEEIAMEGKEIFHEVGGKDFTVVPCLNDREDWVKVLARWVDEWAFSEPVKA</sequence>
<name>A0A918VZ99_9FLAO</name>
<dbReference type="RefSeq" id="WP_189605440.1">
    <property type="nucleotide sequence ID" value="NZ_BMXB01000014.1"/>
</dbReference>
<comment type="catalytic activity">
    <reaction evidence="7">
        <text>heme b + 2 H(+) = protoporphyrin IX + Fe(2+)</text>
        <dbReference type="Rhea" id="RHEA:22584"/>
        <dbReference type="ChEBI" id="CHEBI:15378"/>
        <dbReference type="ChEBI" id="CHEBI:29033"/>
        <dbReference type="ChEBI" id="CHEBI:57306"/>
        <dbReference type="ChEBI" id="CHEBI:60344"/>
        <dbReference type="EC" id="4.98.1.1"/>
    </reaction>
</comment>
<proteinExistence type="inferred from homology"/>
<dbReference type="Proteomes" id="UP000610456">
    <property type="component" value="Unassembled WGS sequence"/>
</dbReference>
<feature type="binding site" evidence="7">
    <location>
        <position position="292"/>
    </location>
    <ligand>
        <name>Fe(2+)</name>
        <dbReference type="ChEBI" id="CHEBI:29033"/>
    </ligand>
</feature>
<comment type="pathway">
    <text evidence="7">Porphyrin-containing compound metabolism; protoheme biosynthesis; protoheme from protoporphyrin-IX: step 1/1.</text>
</comment>
<keyword evidence="2 7" id="KW-0408">Iron</keyword>
<dbReference type="AlphaFoldDB" id="A0A918VZ99"/>
<comment type="subcellular location">
    <subcellularLocation>
        <location evidence="7">Cytoplasm</location>
    </subcellularLocation>
</comment>
<reference evidence="9" key="1">
    <citation type="journal article" date="2014" name="Int. J. Syst. Evol. Microbiol.">
        <title>Complete genome sequence of Corynebacterium casei LMG S-19264T (=DSM 44701T), isolated from a smear-ripened cheese.</title>
        <authorList>
            <consortium name="US DOE Joint Genome Institute (JGI-PGF)"/>
            <person name="Walter F."/>
            <person name="Albersmeier A."/>
            <person name="Kalinowski J."/>
            <person name="Ruckert C."/>
        </authorList>
    </citation>
    <scope>NUCLEOTIDE SEQUENCE</scope>
    <source>
        <strain evidence="9">KCTC 12719</strain>
    </source>
</reference>
<evidence type="ECO:0000256" key="3">
    <source>
        <dbReference type="ARBA" id="ARBA00023133"/>
    </source>
</evidence>
<dbReference type="Pfam" id="PF00762">
    <property type="entry name" value="Ferrochelatase"/>
    <property type="match status" value="1"/>
</dbReference>
<reference evidence="9" key="2">
    <citation type="submission" date="2020-09" db="EMBL/GenBank/DDBJ databases">
        <authorList>
            <person name="Sun Q."/>
            <person name="Kim S."/>
        </authorList>
    </citation>
    <scope>NUCLEOTIDE SEQUENCE</scope>
    <source>
        <strain evidence="9">KCTC 12719</strain>
    </source>
</reference>
<evidence type="ECO:0000313" key="9">
    <source>
        <dbReference type="EMBL" id="GHA45603.1"/>
    </source>
</evidence>
<keyword evidence="7" id="KW-0479">Metal-binding</keyword>
<dbReference type="EC" id="4.98.1.1" evidence="7"/>
<protein>
    <recommendedName>
        <fullName evidence="7">Ferrochelatase</fullName>
        <ecNumber evidence="7">4.98.1.1</ecNumber>
    </recommendedName>
    <alternativeName>
        <fullName evidence="7">Heme synthase</fullName>
    </alternativeName>
    <alternativeName>
        <fullName evidence="7">Protoheme ferro-lyase</fullName>
    </alternativeName>
</protein>
<dbReference type="InterPro" id="IPR033644">
    <property type="entry name" value="Ferrochelatase_C"/>
</dbReference>
<dbReference type="SUPFAM" id="SSF53800">
    <property type="entry name" value="Chelatase"/>
    <property type="match status" value="1"/>
</dbReference>
<feature type="binding site" evidence="7">
    <location>
        <position position="189"/>
    </location>
    <ligand>
        <name>Fe(2+)</name>
        <dbReference type="ChEBI" id="CHEBI:29033"/>
    </ligand>
</feature>
<dbReference type="PANTHER" id="PTHR11108:SF1">
    <property type="entry name" value="FERROCHELATASE, MITOCHONDRIAL"/>
    <property type="match status" value="1"/>
</dbReference>
<accession>A0A918VZ99</accession>
<dbReference type="NCBIfam" id="TIGR00109">
    <property type="entry name" value="hemH"/>
    <property type="match status" value="1"/>
</dbReference>
<comment type="function">
    <text evidence="7">Catalyzes the ferrous insertion into protoporphyrin IX.</text>
</comment>
<evidence type="ECO:0000256" key="1">
    <source>
        <dbReference type="ARBA" id="ARBA00007718"/>
    </source>
</evidence>
<keyword evidence="10" id="KW-1185">Reference proteome</keyword>
<comment type="similarity">
    <text evidence="1 7 8">Belongs to the ferrochelatase family.</text>
</comment>
<comment type="caution">
    <text evidence="9">The sequence shown here is derived from an EMBL/GenBank/DDBJ whole genome shotgun (WGS) entry which is preliminary data.</text>
</comment>